<dbReference type="EMBL" id="BMTL01000014">
    <property type="protein sequence ID" value="GGR94824.1"/>
    <property type="molecule type" value="Genomic_DNA"/>
</dbReference>
<feature type="compositionally biased region" description="Low complexity" evidence="1">
    <location>
        <begin position="1"/>
        <end position="12"/>
    </location>
</feature>
<sequence>MQPNAASDAAAALSEDWVRPGSTAPERERPATNGDDRDLTRYGVGPRTGWTPGARSSVTGTAGRPHPTDADAAGTEHAAAPTTKATATAEPGGT</sequence>
<feature type="region of interest" description="Disordered" evidence="1">
    <location>
        <begin position="1"/>
        <end position="94"/>
    </location>
</feature>
<evidence type="ECO:0000313" key="2">
    <source>
        <dbReference type="EMBL" id="GGR94824.1"/>
    </source>
</evidence>
<protein>
    <submittedName>
        <fullName evidence="2">Uncharacterized protein</fullName>
    </submittedName>
</protein>
<keyword evidence="3" id="KW-1185">Reference proteome</keyword>
<dbReference type="Proteomes" id="UP000606194">
    <property type="component" value="Unassembled WGS sequence"/>
</dbReference>
<gene>
    <name evidence="2" type="ORF">GCM10010269_37240</name>
</gene>
<dbReference type="AlphaFoldDB" id="A0A918FWL2"/>
<reference evidence="2" key="2">
    <citation type="submission" date="2020-09" db="EMBL/GenBank/DDBJ databases">
        <authorList>
            <person name="Sun Q."/>
            <person name="Ohkuma M."/>
        </authorList>
    </citation>
    <scope>NUCLEOTIDE SEQUENCE</scope>
    <source>
        <strain evidence="2">JCM 4386</strain>
    </source>
</reference>
<feature type="compositionally biased region" description="Low complexity" evidence="1">
    <location>
        <begin position="70"/>
        <end position="94"/>
    </location>
</feature>
<feature type="compositionally biased region" description="Basic and acidic residues" evidence="1">
    <location>
        <begin position="25"/>
        <end position="40"/>
    </location>
</feature>
<accession>A0A918FWL2</accession>
<name>A0A918FWL2_9ACTN</name>
<proteinExistence type="predicted"/>
<reference evidence="2" key="1">
    <citation type="journal article" date="2014" name="Int. J. Syst. Evol. Microbiol.">
        <title>Complete genome sequence of Corynebacterium casei LMG S-19264T (=DSM 44701T), isolated from a smear-ripened cheese.</title>
        <authorList>
            <consortium name="US DOE Joint Genome Institute (JGI-PGF)"/>
            <person name="Walter F."/>
            <person name="Albersmeier A."/>
            <person name="Kalinowski J."/>
            <person name="Ruckert C."/>
        </authorList>
    </citation>
    <scope>NUCLEOTIDE SEQUENCE</scope>
    <source>
        <strain evidence="2">JCM 4386</strain>
    </source>
</reference>
<comment type="caution">
    <text evidence="2">The sequence shown here is derived from an EMBL/GenBank/DDBJ whole genome shotgun (WGS) entry which is preliminary data.</text>
</comment>
<evidence type="ECO:0000256" key="1">
    <source>
        <dbReference type="SAM" id="MobiDB-lite"/>
    </source>
</evidence>
<organism evidence="2 3">
    <name type="scientific">Streptomyces humidus</name>
    <dbReference type="NCBI Taxonomy" id="52259"/>
    <lineage>
        <taxon>Bacteria</taxon>
        <taxon>Bacillati</taxon>
        <taxon>Actinomycetota</taxon>
        <taxon>Actinomycetes</taxon>
        <taxon>Kitasatosporales</taxon>
        <taxon>Streptomycetaceae</taxon>
        <taxon>Streptomyces</taxon>
    </lineage>
</organism>
<evidence type="ECO:0000313" key="3">
    <source>
        <dbReference type="Proteomes" id="UP000606194"/>
    </source>
</evidence>